<sequence>MRLEPTVLTLVAGGLAAVLYLGLSAFQLALAAGAPWGRAAFGGQHPGTLPARLRVSSAVATVVWAAVALIVARHAGLPVWAPLPDAWLAVAVWVATALGVVAIALNALTPSRIERAIWLPISVLLFSATAIVALSASG</sequence>
<keyword evidence="3" id="KW-1185">Reference proteome</keyword>
<evidence type="ECO:0000313" key="3">
    <source>
        <dbReference type="Proteomes" id="UP001157069"/>
    </source>
</evidence>
<name>A0ABQ6JU60_9MICO</name>
<keyword evidence="1" id="KW-1133">Transmembrane helix</keyword>
<keyword evidence="1" id="KW-0472">Membrane</keyword>
<gene>
    <name evidence="2" type="ORF">GCM10025869_13440</name>
</gene>
<dbReference type="Proteomes" id="UP001157069">
    <property type="component" value="Unassembled WGS sequence"/>
</dbReference>
<reference evidence="3" key="1">
    <citation type="journal article" date="2019" name="Int. J. Syst. Evol. Microbiol.">
        <title>The Global Catalogue of Microorganisms (GCM) 10K type strain sequencing project: providing services to taxonomists for standard genome sequencing and annotation.</title>
        <authorList>
            <consortium name="The Broad Institute Genomics Platform"/>
            <consortium name="The Broad Institute Genome Sequencing Center for Infectious Disease"/>
            <person name="Wu L."/>
            <person name="Ma J."/>
        </authorList>
    </citation>
    <scope>NUCLEOTIDE SEQUENCE [LARGE SCALE GENOMIC DNA]</scope>
    <source>
        <strain evidence="3">NBRC 108755</strain>
    </source>
</reference>
<comment type="caution">
    <text evidence="2">The sequence shown here is derived from an EMBL/GenBank/DDBJ whole genome shotgun (WGS) entry which is preliminary data.</text>
</comment>
<proteinExistence type="predicted"/>
<evidence type="ECO:0008006" key="4">
    <source>
        <dbReference type="Google" id="ProtNLM"/>
    </source>
</evidence>
<protein>
    <recommendedName>
        <fullName evidence="4">Integral membrane protein</fullName>
    </recommendedName>
</protein>
<organism evidence="2 3">
    <name type="scientific">Homoserinibacter gongjuensis</name>
    <dbReference type="NCBI Taxonomy" id="1162968"/>
    <lineage>
        <taxon>Bacteria</taxon>
        <taxon>Bacillati</taxon>
        <taxon>Actinomycetota</taxon>
        <taxon>Actinomycetes</taxon>
        <taxon>Micrococcales</taxon>
        <taxon>Microbacteriaceae</taxon>
        <taxon>Homoserinibacter</taxon>
    </lineage>
</organism>
<dbReference type="RefSeq" id="WP_284298768.1">
    <property type="nucleotide sequence ID" value="NZ_BSVA01000001.1"/>
</dbReference>
<dbReference type="EMBL" id="BSVA01000001">
    <property type="protein sequence ID" value="GMA90815.1"/>
    <property type="molecule type" value="Genomic_DNA"/>
</dbReference>
<feature type="transmembrane region" description="Helical" evidence="1">
    <location>
        <begin position="86"/>
        <end position="105"/>
    </location>
</feature>
<evidence type="ECO:0000313" key="2">
    <source>
        <dbReference type="EMBL" id="GMA90815.1"/>
    </source>
</evidence>
<feature type="transmembrane region" description="Helical" evidence="1">
    <location>
        <begin position="55"/>
        <end position="74"/>
    </location>
</feature>
<evidence type="ECO:0000256" key="1">
    <source>
        <dbReference type="SAM" id="Phobius"/>
    </source>
</evidence>
<feature type="transmembrane region" description="Helical" evidence="1">
    <location>
        <begin position="117"/>
        <end position="136"/>
    </location>
</feature>
<accession>A0ABQ6JU60</accession>
<keyword evidence="1" id="KW-0812">Transmembrane</keyword>